<name>A0A7K0CUW4_9NOCA</name>
<dbReference type="PROSITE" id="PS51475">
    <property type="entry name" value="PROTEASOME_ALPHA_2"/>
    <property type="match status" value="1"/>
</dbReference>
<dbReference type="GO" id="GO:0019773">
    <property type="term" value="C:proteasome core complex, alpha-subunit complex"/>
    <property type="evidence" value="ECO:0007669"/>
    <property type="project" value="UniProtKB-UniRule"/>
</dbReference>
<proteinExistence type="inferred from homology"/>
<comment type="function">
    <text evidence="3">Component of the proteasome core, a large protease complex with broad specificity involved in protein degradation.</text>
</comment>
<evidence type="ECO:0000256" key="3">
    <source>
        <dbReference type="HAMAP-Rule" id="MF_00289"/>
    </source>
</evidence>
<comment type="pathway">
    <text evidence="3">Protein degradation; proteasomal Pup-dependent pathway.</text>
</comment>
<keyword evidence="2 3" id="KW-0647">Proteasome</keyword>
<keyword evidence="1 3" id="KW-0963">Cytoplasm</keyword>
<dbReference type="InterPro" id="IPR022296">
    <property type="entry name" value="Proteasome_asu_bac"/>
</dbReference>
<comment type="subcellular location">
    <subcellularLocation>
        <location evidence="3">Cytoplasm</location>
    </subcellularLocation>
</comment>
<evidence type="ECO:0000313" key="7">
    <source>
        <dbReference type="Proteomes" id="UP000438448"/>
    </source>
</evidence>
<organism evidence="6 7">
    <name type="scientific">Nocardia macrotermitis</name>
    <dbReference type="NCBI Taxonomy" id="2585198"/>
    <lineage>
        <taxon>Bacteria</taxon>
        <taxon>Bacillati</taxon>
        <taxon>Actinomycetota</taxon>
        <taxon>Actinomycetes</taxon>
        <taxon>Mycobacteriales</taxon>
        <taxon>Nocardiaceae</taxon>
        <taxon>Nocardia</taxon>
    </lineage>
</organism>
<comment type="activity regulation">
    <text evidence="3">The formation of the proteasomal ATPase ARC-20S proteasome complex, likely via the docking of the C-termini of ARC into the intersubunit pockets in the alpha-rings, may trigger opening of the gate for substrate entry. Interconversion between the open-gate and close-gate conformations leads to a dynamic regulation of the 20S proteasome proteolysis activity.</text>
</comment>
<evidence type="ECO:0000256" key="1">
    <source>
        <dbReference type="ARBA" id="ARBA00022490"/>
    </source>
</evidence>
<dbReference type="InterPro" id="IPR029055">
    <property type="entry name" value="Ntn_hydrolases_N"/>
</dbReference>
<evidence type="ECO:0000256" key="2">
    <source>
        <dbReference type="ARBA" id="ARBA00022942"/>
    </source>
</evidence>
<dbReference type="Gene3D" id="3.60.20.10">
    <property type="entry name" value="Glutamine Phosphoribosylpyrophosphate, subunit 1, domain 1"/>
    <property type="match status" value="1"/>
</dbReference>
<comment type="similarity">
    <text evidence="3 4">Belongs to the peptidase T1A family.</text>
</comment>
<sequence>MTLPYYASAEQIMRDKTELARKGIARGRSVVALVYDKGVLFVAENPSATLNKISELYDRIGFAAVGKYNEFESLRRGGILQADLRGYQYDRRDVTGRALANVYASTLGTIFTDQLKPYEVEICIGEVGYPEQSKNSVLYRINFDGSIVDEREYVVMGGNTDPIATALKETYRPGLDLSSAIETAVQALQKATPDGADKEKRTLGVGSLEVATLEQSRPRRAFRRIPPATLEALLAGNRESDADADAESAGKSDDSAEPQTPSAGDPSNS</sequence>
<dbReference type="InterPro" id="IPR023332">
    <property type="entry name" value="Proteasome_alpha-type"/>
</dbReference>
<feature type="compositionally biased region" description="Polar residues" evidence="5">
    <location>
        <begin position="258"/>
        <end position="269"/>
    </location>
</feature>
<dbReference type="GO" id="GO:0005737">
    <property type="term" value="C:cytoplasm"/>
    <property type="evidence" value="ECO:0007669"/>
    <property type="project" value="UniProtKB-SubCell"/>
</dbReference>
<dbReference type="SUPFAM" id="SSF56235">
    <property type="entry name" value="N-terminal nucleophile aminohydrolases (Ntn hydrolases)"/>
    <property type="match status" value="1"/>
</dbReference>
<dbReference type="InterPro" id="IPR050115">
    <property type="entry name" value="Proteasome_alpha"/>
</dbReference>
<dbReference type="HAMAP" id="MF_00289_B">
    <property type="entry name" value="Proteasome_A_B"/>
    <property type="match status" value="1"/>
</dbReference>
<gene>
    <name evidence="6" type="primary">prcA1</name>
    <name evidence="3" type="synonym">prcA</name>
    <name evidence="6" type="ORF">NRB20_03180</name>
</gene>
<evidence type="ECO:0000256" key="5">
    <source>
        <dbReference type="SAM" id="MobiDB-lite"/>
    </source>
</evidence>
<dbReference type="AlphaFoldDB" id="A0A7K0CUW4"/>
<dbReference type="EMBL" id="WEGK01000001">
    <property type="protein sequence ID" value="MQY17255.1"/>
    <property type="molecule type" value="Genomic_DNA"/>
</dbReference>
<keyword evidence="7" id="KW-1185">Reference proteome</keyword>
<accession>A0A7K0CUW4</accession>
<dbReference type="GO" id="GO:0019941">
    <property type="term" value="P:modification-dependent protein catabolic process"/>
    <property type="evidence" value="ECO:0007669"/>
    <property type="project" value="UniProtKB-UniRule"/>
</dbReference>
<dbReference type="UniPathway" id="UPA00997"/>
<comment type="caution">
    <text evidence="6">The sequence shown here is derived from an EMBL/GenBank/DDBJ whole genome shotgun (WGS) entry which is preliminary data.</text>
</comment>
<dbReference type="NCBIfam" id="TIGR03691">
    <property type="entry name" value="20S_bact_alpha"/>
    <property type="match status" value="1"/>
</dbReference>
<reference evidence="6 7" key="1">
    <citation type="submission" date="2019-10" db="EMBL/GenBank/DDBJ databases">
        <title>Nocardia macrotermitis sp. nov. and Nocardia aurantia sp. nov., isolated from the gut of fungus growing-termite Macrotermes natalensis.</title>
        <authorList>
            <person name="Benndorf R."/>
            <person name="Schwitalla J."/>
            <person name="Martin K."/>
            <person name="De Beer W."/>
            <person name="Kaster A.-K."/>
            <person name="Vollmers J."/>
            <person name="Poulsen M."/>
            <person name="Beemelmanns C."/>
        </authorList>
    </citation>
    <scope>NUCLEOTIDE SEQUENCE [LARGE SCALE GENOMIC DNA]</scope>
    <source>
        <strain evidence="6 7">RB20</strain>
    </source>
</reference>
<dbReference type="GO" id="GO:0004298">
    <property type="term" value="F:threonine-type endopeptidase activity"/>
    <property type="evidence" value="ECO:0007669"/>
    <property type="project" value="InterPro"/>
</dbReference>
<dbReference type="PANTHER" id="PTHR11599">
    <property type="entry name" value="PROTEASOME SUBUNIT ALPHA/BETA"/>
    <property type="match status" value="1"/>
</dbReference>
<comment type="subunit">
    <text evidence="3">The 20S proteasome core is composed of 14 alpha and 14 beta subunits that assemble into four stacked heptameric rings, resulting in a barrel-shaped structure. The two inner rings, each composed of seven catalytic beta subunits, are sandwiched by two outer rings, each composed of seven alpha subunits. The catalytic chamber with the active sites is on the inside of the barrel. Has a gated structure, the ends of the cylinder being occluded by the N-termini of the alpha-subunits. Is capped by the proteasome-associated ATPase, ARC.</text>
</comment>
<feature type="region of interest" description="Disordered" evidence="5">
    <location>
        <begin position="233"/>
        <end position="269"/>
    </location>
</feature>
<dbReference type="Proteomes" id="UP000438448">
    <property type="component" value="Unassembled WGS sequence"/>
</dbReference>
<dbReference type="GO" id="GO:0010498">
    <property type="term" value="P:proteasomal protein catabolic process"/>
    <property type="evidence" value="ECO:0007669"/>
    <property type="project" value="UniProtKB-UniRule"/>
</dbReference>
<dbReference type="OrthoDB" id="9775643at2"/>
<dbReference type="Pfam" id="PF00227">
    <property type="entry name" value="Proteasome"/>
    <property type="match status" value="1"/>
</dbReference>
<dbReference type="CDD" id="cd01906">
    <property type="entry name" value="proteasome_protease_HslV"/>
    <property type="match status" value="1"/>
</dbReference>
<evidence type="ECO:0000256" key="4">
    <source>
        <dbReference type="PROSITE-ProRule" id="PRU00808"/>
    </source>
</evidence>
<evidence type="ECO:0000313" key="6">
    <source>
        <dbReference type="EMBL" id="MQY17255.1"/>
    </source>
</evidence>
<keyword evidence="6" id="KW-0378">Hydrolase</keyword>
<protein>
    <recommendedName>
        <fullName evidence="3">Proteasome subunit alpha</fullName>
    </recommendedName>
    <alternativeName>
        <fullName evidence="3">20S proteasome alpha subunit</fullName>
    </alternativeName>
    <alternativeName>
        <fullName evidence="3">Proteasome core protein PrcA</fullName>
    </alternativeName>
</protein>
<dbReference type="InterPro" id="IPR001353">
    <property type="entry name" value="Proteasome_sua/b"/>
</dbReference>
<dbReference type="RefSeq" id="WP_153407353.1">
    <property type="nucleotide sequence ID" value="NZ_WEGK01000001.1"/>
</dbReference>